<dbReference type="GO" id="GO:0004518">
    <property type="term" value="F:nuclease activity"/>
    <property type="evidence" value="ECO:0007669"/>
    <property type="project" value="UniProtKB-UniRule"/>
</dbReference>
<evidence type="ECO:0000256" key="1">
    <source>
        <dbReference type="ARBA" id="ARBA00009095"/>
    </source>
</evidence>
<keyword evidence="7" id="KW-1185">Reference proteome</keyword>
<dbReference type="InterPro" id="IPR036104">
    <property type="entry name" value="BFN_sf"/>
</dbReference>
<gene>
    <name evidence="6" type="ORF">CCACVL1_27037</name>
</gene>
<accession>A0A1R3GCB1</accession>
<keyword evidence="4" id="KW-0040">ANK repeat</keyword>
<feature type="non-terminal residue" evidence="6">
    <location>
        <position position="1"/>
    </location>
</feature>
<evidence type="ECO:0000313" key="6">
    <source>
        <dbReference type="EMBL" id="OMO55738.1"/>
    </source>
</evidence>
<evidence type="ECO:0000256" key="2">
    <source>
        <dbReference type="ARBA" id="ARBA00022722"/>
    </source>
</evidence>
<dbReference type="AlphaFoldDB" id="A0A1R3GCB1"/>
<dbReference type="SUPFAM" id="SSF103256">
    <property type="entry name" value="Hypothetical protein TM0160"/>
    <property type="match status" value="1"/>
</dbReference>
<organism evidence="6 7">
    <name type="scientific">Corchorus capsularis</name>
    <name type="common">Jute</name>
    <dbReference type="NCBI Taxonomy" id="210143"/>
    <lineage>
        <taxon>Eukaryota</taxon>
        <taxon>Viridiplantae</taxon>
        <taxon>Streptophyta</taxon>
        <taxon>Embryophyta</taxon>
        <taxon>Tracheophyta</taxon>
        <taxon>Spermatophyta</taxon>
        <taxon>Magnoliopsida</taxon>
        <taxon>eudicotyledons</taxon>
        <taxon>Gunneridae</taxon>
        <taxon>Pentapetalae</taxon>
        <taxon>rosids</taxon>
        <taxon>malvids</taxon>
        <taxon>Malvales</taxon>
        <taxon>Malvaceae</taxon>
        <taxon>Grewioideae</taxon>
        <taxon>Apeibeae</taxon>
        <taxon>Corchorus</taxon>
    </lineage>
</organism>
<comment type="similarity">
    <text evidence="1">Belongs to the bifunctional nuclease family.</text>
</comment>
<dbReference type="InterPro" id="IPR003729">
    <property type="entry name" value="Bi_nuclease_dom"/>
</dbReference>
<name>A0A1R3GCB1_COCAP</name>
<reference evidence="6 7" key="1">
    <citation type="submission" date="2013-09" db="EMBL/GenBank/DDBJ databases">
        <title>Corchorus capsularis genome sequencing.</title>
        <authorList>
            <person name="Alam M."/>
            <person name="Haque M.S."/>
            <person name="Islam M.S."/>
            <person name="Emdad E.M."/>
            <person name="Islam M.M."/>
            <person name="Ahmed B."/>
            <person name="Halim A."/>
            <person name="Hossen Q.M.M."/>
            <person name="Hossain M.Z."/>
            <person name="Ahmed R."/>
            <person name="Khan M.M."/>
            <person name="Islam R."/>
            <person name="Rashid M.M."/>
            <person name="Khan S.A."/>
            <person name="Rahman M.S."/>
            <person name="Alam M."/>
        </authorList>
    </citation>
    <scope>NUCLEOTIDE SEQUENCE [LARGE SCALE GENOMIC DNA]</scope>
    <source>
        <strain evidence="7">cv. CVL-1</strain>
        <tissue evidence="6">Whole seedling</tissue>
    </source>
</reference>
<keyword evidence="2" id="KW-0540">Nuclease</keyword>
<comment type="caution">
    <text evidence="6">The sequence shown here is derived from an EMBL/GenBank/DDBJ whole genome shotgun (WGS) entry which is preliminary data.</text>
</comment>
<dbReference type="GO" id="GO:0030891">
    <property type="term" value="C:VCB complex"/>
    <property type="evidence" value="ECO:0007669"/>
    <property type="project" value="TreeGrafter"/>
</dbReference>
<dbReference type="PROSITE" id="PS50297">
    <property type="entry name" value="ANK_REP_REGION"/>
    <property type="match status" value="2"/>
</dbReference>
<dbReference type="InterPro" id="IPR036770">
    <property type="entry name" value="Ankyrin_rpt-contain_sf"/>
</dbReference>
<dbReference type="PANTHER" id="PTHR15160">
    <property type="entry name" value="VON HIPPEL-LINDAU PROTEIN"/>
    <property type="match status" value="1"/>
</dbReference>
<sequence length="456" mass="51091">GKWLPLHTLAASGEFYLVDAVLKHNIDINALDKNGLAAIHKAIIGKKQAVTNYLLRESANPFIRDEDGATLMHYAVRSASTPTIKLLLLYNVDINLQDNDGWTPLHLAVQGRRTDIVKLLLIRGADKMLKNKMMLGAQPCVRTVATFWTFSDQIKNAPYPTASSCSLHSSSIRLRFTMQRCRPPKPILISCRSARGSNNFDPQSSNGDNQDHQFLEASVLVSETILHYRMLRRGFQQDLIWQSSLARRHRPTSMPKITTIGQAFLSRFPNPTIFLKISCDGDFLLPIIVGEFAVEKLIAASWGDDNGDNPDQFQLVRNMVEKLGYEVQMVRITERVVNTYYAKLYISKPGESDVISVDARPSDAINVANRCKAPIYVNKQIVLADAIRIGYGMGRVRDTKSTYDVSLDSAADGPDLLTEELDLVRNMDLAVKEERYSDAATLRDKLVKLRKSSHGQ</sequence>
<evidence type="ECO:0000313" key="7">
    <source>
        <dbReference type="Proteomes" id="UP000188268"/>
    </source>
</evidence>
<evidence type="ECO:0000259" key="5">
    <source>
        <dbReference type="PROSITE" id="PS51658"/>
    </source>
</evidence>
<dbReference type="PANTHER" id="PTHR15160:SF1">
    <property type="entry name" value="VON HIPPEL-LINDAU DISEASE TUMOR SUPPRESSOR"/>
    <property type="match status" value="1"/>
</dbReference>
<dbReference type="GO" id="GO:0005634">
    <property type="term" value="C:nucleus"/>
    <property type="evidence" value="ECO:0007669"/>
    <property type="project" value="TreeGrafter"/>
</dbReference>
<dbReference type="PROSITE" id="PS51658">
    <property type="entry name" value="BFN"/>
    <property type="match status" value="1"/>
</dbReference>
<dbReference type="SUPFAM" id="SSF48403">
    <property type="entry name" value="Ankyrin repeat"/>
    <property type="match status" value="1"/>
</dbReference>
<feature type="repeat" description="ANK" evidence="4">
    <location>
        <begin position="100"/>
        <end position="132"/>
    </location>
</feature>
<dbReference type="EMBL" id="AWWV01014571">
    <property type="protein sequence ID" value="OMO55738.1"/>
    <property type="molecule type" value="Genomic_DNA"/>
</dbReference>
<comment type="function">
    <text evidence="3">Bifunctional nuclease with both RNase and DNase activities. Involved in basal defense response. Participates in abscisic acid-derived callose deposition following infection by a necrotrophic pathogen.</text>
</comment>
<dbReference type="Gene3D" id="3.10.690.10">
    <property type="entry name" value="Bifunctional nuclease domain"/>
    <property type="match status" value="1"/>
</dbReference>
<dbReference type="SMART" id="SM00248">
    <property type="entry name" value="ANK"/>
    <property type="match status" value="4"/>
</dbReference>
<dbReference type="Proteomes" id="UP000188268">
    <property type="component" value="Unassembled WGS sequence"/>
</dbReference>
<dbReference type="Pfam" id="PF12796">
    <property type="entry name" value="Ank_2"/>
    <property type="match status" value="1"/>
</dbReference>
<dbReference type="OMA" id="ISCDAEY"/>
<evidence type="ECO:0000256" key="4">
    <source>
        <dbReference type="PROSITE-ProRule" id="PRU00023"/>
    </source>
</evidence>
<feature type="repeat" description="ANK" evidence="4">
    <location>
        <begin position="67"/>
        <end position="99"/>
    </location>
</feature>
<dbReference type="PROSITE" id="PS50088">
    <property type="entry name" value="ANK_REPEAT"/>
    <property type="match status" value="2"/>
</dbReference>
<protein>
    <recommendedName>
        <fullName evidence="5">BFN domain-containing protein</fullName>
    </recommendedName>
</protein>
<dbReference type="Gramene" id="OMO55738">
    <property type="protein sequence ID" value="OMO55738"/>
    <property type="gene ID" value="CCACVL1_27037"/>
</dbReference>
<evidence type="ECO:0000256" key="3">
    <source>
        <dbReference type="ARBA" id="ARBA00025428"/>
    </source>
</evidence>
<dbReference type="Gene3D" id="1.25.40.20">
    <property type="entry name" value="Ankyrin repeat-containing domain"/>
    <property type="match status" value="1"/>
</dbReference>
<dbReference type="OrthoDB" id="566255at2759"/>
<dbReference type="Pfam" id="PF02577">
    <property type="entry name" value="BFN_dom"/>
    <property type="match status" value="1"/>
</dbReference>
<keyword evidence="2" id="KW-0378">Hydrolase</keyword>
<feature type="domain" description="BFN" evidence="5">
    <location>
        <begin position="254"/>
        <end position="389"/>
    </location>
</feature>
<dbReference type="GO" id="GO:0016567">
    <property type="term" value="P:protein ubiquitination"/>
    <property type="evidence" value="ECO:0007669"/>
    <property type="project" value="TreeGrafter"/>
</dbReference>
<dbReference type="STRING" id="210143.A0A1R3GCB1"/>
<dbReference type="InterPro" id="IPR002110">
    <property type="entry name" value="Ankyrin_rpt"/>
</dbReference>
<proteinExistence type="inferred from homology"/>